<gene>
    <name evidence="1" type="ORF">GTA08_BOTSDO07445</name>
</gene>
<dbReference type="OrthoDB" id="3942428at2759"/>
<proteinExistence type="predicted"/>
<evidence type="ECO:0000313" key="1">
    <source>
        <dbReference type="EMBL" id="KAF4304621.1"/>
    </source>
</evidence>
<dbReference type="EMBL" id="WWBZ02000051">
    <property type="protein sequence ID" value="KAF4304621.1"/>
    <property type="molecule type" value="Genomic_DNA"/>
</dbReference>
<sequence>MQRQDPDEGITSAYCVCDKSVALPLQSIPSATVFSQSCQYVTLPTATSAQPSPTTTLGPATTDTKICQICTPIVNNADACVSMSHYIPQTAAVTVEAGSSPVHVGTLTGTALYTSVSHALESLCPEATQTTGMTACATGAVKIDNVPYVDGGLLARAGELVVRVASSQYNANSLRNAMIRSAALTAQQAAAGKHCYNQTYEVAPLRRRAEEGVAPWSPRRWAPQMFAKRDVPKPVLEHATWCNTVGFAGVHYFSPCWRVQPQPGASDWIDARWEFETGPNGDFGCELLMALTDAFAVVAPEFAVADVELGEAIEVVCEKSLDK</sequence>
<dbReference type="AlphaFoldDB" id="A0A8H4IP12"/>
<protein>
    <submittedName>
        <fullName evidence="1">Uncharacterized protein</fullName>
    </submittedName>
</protein>
<organism evidence="1 2">
    <name type="scientific">Botryosphaeria dothidea</name>
    <dbReference type="NCBI Taxonomy" id="55169"/>
    <lineage>
        <taxon>Eukaryota</taxon>
        <taxon>Fungi</taxon>
        <taxon>Dikarya</taxon>
        <taxon>Ascomycota</taxon>
        <taxon>Pezizomycotina</taxon>
        <taxon>Dothideomycetes</taxon>
        <taxon>Dothideomycetes incertae sedis</taxon>
        <taxon>Botryosphaeriales</taxon>
        <taxon>Botryosphaeriaceae</taxon>
        <taxon>Botryosphaeria</taxon>
    </lineage>
</organism>
<comment type="caution">
    <text evidence="1">The sequence shown here is derived from an EMBL/GenBank/DDBJ whole genome shotgun (WGS) entry which is preliminary data.</text>
</comment>
<dbReference type="Proteomes" id="UP000572817">
    <property type="component" value="Unassembled WGS sequence"/>
</dbReference>
<name>A0A8H4IP12_9PEZI</name>
<reference evidence="1" key="1">
    <citation type="submission" date="2020-04" db="EMBL/GenBank/DDBJ databases">
        <title>Genome Assembly and Annotation of Botryosphaeria dothidea sdau 11-99, a Latent Pathogen of Apple Fruit Ring Rot in China.</title>
        <authorList>
            <person name="Yu C."/>
            <person name="Diao Y."/>
            <person name="Lu Q."/>
            <person name="Zhao J."/>
            <person name="Cui S."/>
            <person name="Peng C."/>
            <person name="He B."/>
            <person name="Liu H."/>
        </authorList>
    </citation>
    <scope>NUCLEOTIDE SEQUENCE [LARGE SCALE GENOMIC DNA]</scope>
    <source>
        <strain evidence="1">Sdau11-99</strain>
    </source>
</reference>
<accession>A0A8H4IP12</accession>
<evidence type="ECO:0000313" key="2">
    <source>
        <dbReference type="Proteomes" id="UP000572817"/>
    </source>
</evidence>
<keyword evidence="2" id="KW-1185">Reference proteome</keyword>